<dbReference type="RefSeq" id="WP_169532915.1">
    <property type="nucleotide sequence ID" value="NZ_JABBGH010000003.1"/>
</dbReference>
<evidence type="ECO:0008006" key="3">
    <source>
        <dbReference type="Google" id="ProtNLM"/>
    </source>
</evidence>
<accession>A0A7Y0AHL0</accession>
<sequence length="139" mass="16124">MLLNINEDPVDHSQCVLSYDEAEGWLQARWSGYVDQAEAMRGAQAYLMNAAKVPSGYLFNDNSRLKGPWFESLDWLVHVWVPSASRLGLRYVAHVVQQNQHHDIFTCRPLTDLPFELQIFQDADDARHWLRQVRDQAVQ</sequence>
<gene>
    <name evidence="1" type="ORF">HHL22_18680</name>
</gene>
<dbReference type="Proteomes" id="UP000559626">
    <property type="component" value="Unassembled WGS sequence"/>
</dbReference>
<reference evidence="1 2" key="1">
    <citation type="submission" date="2020-04" db="EMBL/GenBank/DDBJ databases">
        <title>Hymenobacter polaris sp. nov., isolated from Arctic soil.</title>
        <authorList>
            <person name="Dahal R.H."/>
        </authorList>
    </citation>
    <scope>NUCLEOTIDE SEQUENCE [LARGE SCALE GENOMIC DNA]</scope>
    <source>
        <strain evidence="1 2">RP-2-7</strain>
    </source>
</reference>
<keyword evidence="2" id="KW-1185">Reference proteome</keyword>
<protein>
    <recommendedName>
        <fullName evidence="3">STAS/SEC14 domain-containing protein</fullName>
    </recommendedName>
</protein>
<name>A0A7Y0AHL0_9BACT</name>
<organism evidence="1 2">
    <name type="scientific">Hymenobacter polaris</name>
    <dbReference type="NCBI Taxonomy" id="2682546"/>
    <lineage>
        <taxon>Bacteria</taxon>
        <taxon>Pseudomonadati</taxon>
        <taxon>Bacteroidota</taxon>
        <taxon>Cytophagia</taxon>
        <taxon>Cytophagales</taxon>
        <taxon>Hymenobacteraceae</taxon>
        <taxon>Hymenobacter</taxon>
    </lineage>
</organism>
<proteinExistence type="predicted"/>
<comment type="caution">
    <text evidence="1">The sequence shown here is derived from an EMBL/GenBank/DDBJ whole genome shotgun (WGS) entry which is preliminary data.</text>
</comment>
<evidence type="ECO:0000313" key="2">
    <source>
        <dbReference type="Proteomes" id="UP000559626"/>
    </source>
</evidence>
<evidence type="ECO:0000313" key="1">
    <source>
        <dbReference type="EMBL" id="NML67235.1"/>
    </source>
</evidence>
<dbReference type="AlphaFoldDB" id="A0A7Y0AHL0"/>
<dbReference type="EMBL" id="JABBGH010000003">
    <property type="protein sequence ID" value="NML67235.1"/>
    <property type="molecule type" value="Genomic_DNA"/>
</dbReference>